<dbReference type="PANTHER" id="PTHR48312">
    <property type="match status" value="1"/>
</dbReference>
<proteinExistence type="predicted"/>
<gene>
    <name evidence="2" type="ORF">BCR34DRAFT_586100</name>
</gene>
<feature type="compositionally biased region" description="Polar residues" evidence="1">
    <location>
        <begin position="155"/>
        <end position="167"/>
    </location>
</feature>
<evidence type="ECO:0000313" key="2">
    <source>
        <dbReference type="EMBL" id="ORY14074.1"/>
    </source>
</evidence>
<keyword evidence="3" id="KW-1185">Reference proteome</keyword>
<feature type="region of interest" description="Disordered" evidence="1">
    <location>
        <begin position="122"/>
        <end position="167"/>
    </location>
</feature>
<name>A0A1Y1ZV39_9PLEO</name>
<dbReference type="Proteomes" id="UP000193144">
    <property type="component" value="Unassembled WGS sequence"/>
</dbReference>
<sequence length="352" mass="40075">MYNPPTPTPRINFLFTHPRTSSHLFTKILNLPAQLSIHAHPQDGYFFLSPTALRFQHNLAGKPLPSWTAQEKQDLKTAFQKSYGGFEEFVQEAREKGKGVFVKEHVLWMVEPRAETRYLYGAGEGQDDDENWTITPSPTGDFDASPAPGKDHTKSIPSNSDTKSPGNETCLPDSILLSLSPSFLIRHPALAFPSLLRTALDNGGIVSLDLASTVHKWEFSYHWLRQLYTWYSLNLPTPNPPYPVILDADDITSLAFMRKYAEAVGLDAEKIRFEWEAEKDFDSVPRIERRMKETILKSKGVVPGKMSKGLEMDVECEKWKTEFGAEAAEKLAEWVDSAMGDWVWLWERRWRG</sequence>
<protein>
    <submittedName>
        <fullName evidence="2">Uncharacterized protein</fullName>
    </submittedName>
</protein>
<dbReference type="AlphaFoldDB" id="A0A1Y1ZV39"/>
<comment type="caution">
    <text evidence="2">The sequence shown here is derived from an EMBL/GenBank/DDBJ whole genome shotgun (WGS) entry which is preliminary data.</text>
</comment>
<organism evidence="2 3">
    <name type="scientific">Clohesyomyces aquaticus</name>
    <dbReference type="NCBI Taxonomy" id="1231657"/>
    <lineage>
        <taxon>Eukaryota</taxon>
        <taxon>Fungi</taxon>
        <taxon>Dikarya</taxon>
        <taxon>Ascomycota</taxon>
        <taxon>Pezizomycotina</taxon>
        <taxon>Dothideomycetes</taxon>
        <taxon>Pleosporomycetidae</taxon>
        <taxon>Pleosporales</taxon>
        <taxon>Lindgomycetaceae</taxon>
        <taxon>Clohesyomyces</taxon>
    </lineage>
</organism>
<dbReference type="OrthoDB" id="3650366at2759"/>
<dbReference type="PANTHER" id="PTHR48312:SF1">
    <property type="entry name" value="SULFOTRANSFERASE"/>
    <property type="match status" value="1"/>
</dbReference>
<evidence type="ECO:0000313" key="3">
    <source>
        <dbReference type="Proteomes" id="UP000193144"/>
    </source>
</evidence>
<dbReference type="STRING" id="1231657.A0A1Y1ZV39"/>
<accession>A0A1Y1ZV39</accession>
<evidence type="ECO:0000256" key="1">
    <source>
        <dbReference type="SAM" id="MobiDB-lite"/>
    </source>
</evidence>
<dbReference type="InterPro" id="IPR027417">
    <property type="entry name" value="P-loop_NTPase"/>
</dbReference>
<reference evidence="2 3" key="1">
    <citation type="submission" date="2016-07" db="EMBL/GenBank/DDBJ databases">
        <title>Pervasive Adenine N6-methylation of Active Genes in Fungi.</title>
        <authorList>
            <consortium name="DOE Joint Genome Institute"/>
            <person name="Mondo S.J."/>
            <person name="Dannebaum R.O."/>
            <person name="Kuo R.C."/>
            <person name="Labutti K."/>
            <person name="Haridas S."/>
            <person name="Kuo A."/>
            <person name="Salamov A."/>
            <person name="Ahrendt S.R."/>
            <person name="Lipzen A."/>
            <person name="Sullivan W."/>
            <person name="Andreopoulos W.B."/>
            <person name="Clum A."/>
            <person name="Lindquist E."/>
            <person name="Daum C."/>
            <person name="Ramamoorthy G.K."/>
            <person name="Gryganskyi A."/>
            <person name="Culley D."/>
            <person name="Magnuson J.K."/>
            <person name="James T.Y."/>
            <person name="O'Malley M.A."/>
            <person name="Stajich J.E."/>
            <person name="Spatafora J.W."/>
            <person name="Visel A."/>
            <person name="Grigoriev I.V."/>
        </authorList>
    </citation>
    <scope>NUCLEOTIDE SEQUENCE [LARGE SCALE GENOMIC DNA]</scope>
    <source>
        <strain evidence="2 3">CBS 115471</strain>
    </source>
</reference>
<dbReference type="SUPFAM" id="SSF52540">
    <property type="entry name" value="P-loop containing nucleoside triphosphate hydrolases"/>
    <property type="match status" value="1"/>
</dbReference>
<dbReference type="EMBL" id="MCFA01000036">
    <property type="protein sequence ID" value="ORY14074.1"/>
    <property type="molecule type" value="Genomic_DNA"/>
</dbReference>